<dbReference type="InterPro" id="IPR050167">
    <property type="entry name" value="Ser_Thr_protein_kinase"/>
</dbReference>
<dbReference type="HOGENOM" id="CLU_000288_7_13_1"/>
<reference evidence="2 3" key="1">
    <citation type="submission" date="2014-04" db="EMBL/GenBank/DDBJ databases">
        <authorList>
            <consortium name="DOE Joint Genome Institute"/>
            <person name="Kuo A."/>
            <person name="Girlanda M."/>
            <person name="Perotto S."/>
            <person name="Kohler A."/>
            <person name="Nagy L.G."/>
            <person name="Floudas D."/>
            <person name="Copeland A."/>
            <person name="Barry K.W."/>
            <person name="Cichocki N."/>
            <person name="Veneault-Fourrey C."/>
            <person name="LaButti K."/>
            <person name="Lindquist E.A."/>
            <person name="Lipzen A."/>
            <person name="Lundell T."/>
            <person name="Morin E."/>
            <person name="Murat C."/>
            <person name="Sun H."/>
            <person name="Tunlid A."/>
            <person name="Henrissat B."/>
            <person name="Grigoriev I.V."/>
            <person name="Hibbett D.S."/>
            <person name="Martin F."/>
            <person name="Nordberg H.P."/>
            <person name="Cantor M.N."/>
            <person name="Hua S.X."/>
        </authorList>
    </citation>
    <scope>NUCLEOTIDE SEQUENCE [LARGE SCALE GENOMIC DNA]</scope>
    <source>
        <strain evidence="2 3">MUT 4182</strain>
    </source>
</reference>
<dbReference type="GO" id="GO:0005737">
    <property type="term" value="C:cytoplasm"/>
    <property type="evidence" value="ECO:0007669"/>
    <property type="project" value="TreeGrafter"/>
</dbReference>
<dbReference type="InterPro" id="IPR000719">
    <property type="entry name" value="Prot_kinase_dom"/>
</dbReference>
<dbReference type="InterPro" id="IPR011009">
    <property type="entry name" value="Kinase-like_dom_sf"/>
</dbReference>
<dbReference type="OrthoDB" id="69842at2759"/>
<dbReference type="InterPro" id="IPR001245">
    <property type="entry name" value="Ser-Thr/Tyr_kinase_cat_dom"/>
</dbReference>
<dbReference type="Gene3D" id="3.30.200.20">
    <property type="entry name" value="Phosphorylase Kinase, domain 1"/>
    <property type="match status" value="1"/>
</dbReference>
<keyword evidence="3" id="KW-1185">Reference proteome</keyword>
<evidence type="ECO:0000259" key="1">
    <source>
        <dbReference type="PROSITE" id="PS50011"/>
    </source>
</evidence>
<dbReference type="SMART" id="SM00220">
    <property type="entry name" value="S_TKc"/>
    <property type="match status" value="1"/>
</dbReference>
<dbReference type="STRING" id="1051891.A0A0C3QMW5"/>
<dbReference type="Gene3D" id="1.10.510.10">
    <property type="entry name" value="Transferase(Phosphotransferase) domain 1"/>
    <property type="match status" value="1"/>
</dbReference>
<gene>
    <name evidence="2" type="ORF">M407DRAFT_22493</name>
</gene>
<dbReference type="Pfam" id="PF07714">
    <property type="entry name" value="PK_Tyr_Ser-Thr"/>
    <property type="match status" value="1"/>
</dbReference>
<dbReference type="PROSITE" id="PS00108">
    <property type="entry name" value="PROTEIN_KINASE_ST"/>
    <property type="match status" value="1"/>
</dbReference>
<feature type="non-terminal residue" evidence="2">
    <location>
        <position position="297"/>
    </location>
</feature>
<accession>A0A0C3QMW5</accession>
<sequence length="297" mass="33102">MRIWTRTKKQVNRPVPNRLALTKLKRLWSVSEPAREMLRSLGHLRIDKARIKPIESKARSKTGGTVQIEAAILVSAQYSNSSKFEGMEYVAVKKLRFDPENDDDRALAPFVQEVSLLNDLSHENVVGIVGFVEDVEHGIAWMVFSWEKNGNLREFVRSANWEVTERVCLVDDVTSGLSYLHGRNPPICHGDMKSLNILVNRNNRAVITDFGSARPINSTAEPPVGSANTAKMIEPQQKSQIHPPVTESLKAEVAPSGEFITLTGPAWALRWAAPELLAGELSGLASDIWALGWICWE</sequence>
<dbReference type="GO" id="GO:0005524">
    <property type="term" value="F:ATP binding"/>
    <property type="evidence" value="ECO:0007669"/>
    <property type="project" value="InterPro"/>
</dbReference>
<dbReference type="PANTHER" id="PTHR23257:SF706">
    <property type="entry name" value="PROTO-ONCOGENE SERINE_THREONINE-PROTEIN KINASE MOS"/>
    <property type="match status" value="1"/>
</dbReference>
<dbReference type="SUPFAM" id="SSF56112">
    <property type="entry name" value="Protein kinase-like (PK-like)"/>
    <property type="match status" value="1"/>
</dbReference>
<dbReference type="Proteomes" id="UP000054248">
    <property type="component" value="Unassembled WGS sequence"/>
</dbReference>
<dbReference type="PANTHER" id="PTHR23257">
    <property type="entry name" value="SERINE-THREONINE PROTEIN KINASE"/>
    <property type="match status" value="1"/>
</dbReference>
<evidence type="ECO:0000313" key="3">
    <source>
        <dbReference type="Proteomes" id="UP000054248"/>
    </source>
</evidence>
<dbReference type="GO" id="GO:0007165">
    <property type="term" value="P:signal transduction"/>
    <property type="evidence" value="ECO:0007669"/>
    <property type="project" value="TreeGrafter"/>
</dbReference>
<dbReference type="InterPro" id="IPR008271">
    <property type="entry name" value="Ser/Thr_kinase_AS"/>
</dbReference>
<organism evidence="2 3">
    <name type="scientific">Tulasnella calospora MUT 4182</name>
    <dbReference type="NCBI Taxonomy" id="1051891"/>
    <lineage>
        <taxon>Eukaryota</taxon>
        <taxon>Fungi</taxon>
        <taxon>Dikarya</taxon>
        <taxon>Basidiomycota</taxon>
        <taxon>Agaricomycotina</taxon>
        <taxon>Agaricomycetes</taxon>
        <taxon>Cantharellales</taxon>
        <taxon>Tulasnellaceae</taxon>
        <taxon>Tulasnella</taxon>
    </lineage>
</organism>
<protein>
    <recommendedName>
        <fullName evidence="1">Protein kinase domain-containing protein</fullName>
    </recommendedName>
</protein>
<feature type="domain" description="Protein kinase" evidence="1">
    <location>
        <begin position="54"/>
        <end position="297"/>
    </location>
</feature>
<reference evidence="3" key="2">
    <citation type="submission" date="2015-01" db="EMBL/GenBank/DDBJ databases">
        <title>Evolutionary Origins and Diversification of the Mycorrhizal Mutualists.</title>
        <authorList>
            <consortium name="DOE Joint Genome Institute"/>
            <consortium name="Mycorrhizal Genomics Consortium"/>
            <person name="Kohler A."/>
            <person name="Kuo A."/>
            <person name="Nagy L.G."/>
            <person name="Floudas D."/>
            <person name="Copeland A."/>
            <person name="Barry K.W."/>
            <person name="Cichocki N."/>
            <person name="Veneault-Fourrey C."/>
            <person name="LaButti K."/>
            <person name="Lindquist E.A."/>
            <person name="Lipzen A."/>
            <person name="Lundell T."/>
            <person name="Morin E."/>
            <person name="Murat C."/>
            <person name="Riley R."/>
            <person name="Ohm R."/>
            <person name="Sun H."/>
            <person name="Tunlid A."/>
            <person name="Henrissat B."/>
            <person name="Grigoriev I.V."/>
            <person name="Hibbett D.S."/>
            <person name="Martin F."/>
        </authorList>
    </citation>
    <scope>NUCLEOTIDE SEQUENCE [LARGE SCALE GENOMIC DNA]</scope>
    <source>
        <strain evidence="3">MUT 4182</strain>
    </source>
</reference>
<name>A0A0C3QMW5_9AGAM</name>
<proteinExistence type="predicted"/>
<dbReference type="GO" id="GO:0004672">
    <property type="term" value="F:protein kinase activity"/>
    <property type="evidence" value="ECO:0007669"/>
    <property type="project" value="InterPro"/>
</dbReference>
<dbReference type="AlphaFoldDB" id="A0A0C3QMW5"/>
<evidence type="ECO:0000313" key="2">
    <source>
        <dbReference type="EMBL" id="KIO28284.1"/>
    </source>
</evidence>
<dbReference type="EMBL" id="KN822996">
    <property type="protein sequence ID" value="KIO28284.1"/>
    <property type="molecule type" value="Genomic_DNA"/>
</dbReference>
<dbReference type="PROSITE" id="PS50011">
    <property type="entry name" value="PROTEIN_KINASE_DOM"/>
    <property type="match status" value="1"/>
</dbReference>